<comment type="caution">
    <text evidence="4">The sequence shown here is derived from an EMBL/GenBank/DDBJ whole genome shotgun (WGS) entry which is preliminary data.</text>
</comment>
<accession>A0ABS6ERW5</accession>
<dbReference type="Proteomes" id="UP000783588">
    <property type="component" value="Unassembled WGS sequence"/>
</dbReference>
<gene>
    <name evidence="4" type="ORF">KQI75_06305</name>
</gene>
<sequence length="356" mass="40837">MQEIDAQSIKVSIIVPVYNAEKYLKQCVESLLSQTYRNVEIILVDDGSPDECPQLCNAYASKDKRVRVIHKENGGLSSARETGIQNANGNYIVVVDSDDWLEPNTVSDCLSIALIDNADCVMFGYVREYPQKSISSPLFDFNFSYELPASEEKIHRRVVGLIGNELRNPQQIDSLSSVCMKLYRSDIARKGKIISERIVGTSEDTIFNLYALDGCKVSYINKCFYHYRKSNAQSITTQHKPDLAEKWDVMYDVMQEYIDGSGRKDEYRTPFLNRVACGMIGLGLNEIGSSESMHKKSRHLKEILDKPLYREAFLQFDTSYCDAKWKLFFLLCKKRWTFLLAVLLQIMNYLRPRLAN</sequence>
<keyword evidence="1" id="KW-0328">Glycosyltransferase</keyword>
<keyword evidence="2" id="KW-0808">Transferase</keyword>
<evidence type="ECO:0000256" key="2">
    <source>
        <dbReference type="ARBA" id="ARBA00022679"/>
    </source>
</evidence>
<dbReference type="PANTHER" id="PTHR22916">
    <property type="entry name" value="GLYCOSYLTRANSFERASE"/>
    <property type="match status" value="1"/>
</dbReference>
<dbReference type="EMBL" id="JAHLQI010000002">
    <property type="protein sequence ID" value="MBU5490235.1"/>
    <property type="molecule type" value="Genomic_DNA"/>
</dbReference>
<evidence type="ECO:0000313" key="4">
    <source>
        <dbReference type="EMBL" id="MBU5490235.1"/>
    </source>
</evidence>
<evidence type="ECO:0000259" key="3">
    <source>
        <dbReference type="Pfam" id="PF00535"/>
    </source>
</evidence>
<evidence type="ECO:0000313" key="5">
    <source>
        <dbReference type="Proteomes" id="UP000783588"/>
    </source>
</evidence>
<protein>
    <submittedName>
        <fullName evidence="4">Glycosyltransferase</fullName>
    </submittedName>
</protein>
<dbReference type="CDD" id="cd00761">
    <property type="entry name" value="Glyco_tranf_GTA_type"/>
    <property type="match status" value="1"/>
</dbReference>
<dbReference type="PANTHER" id="PTHR22916:SF51">
    <property type="entry name" value="GLYCOSYLTRANSFERASE EPSH-RELATED"/>
    <property type="match status" value="1"/>
</dbReference>
<dbReference type="Pfam" id="PF00535">
    <property type="entry name" value="Glycos_transf_2"/>
    <property type="match status" value="1"/>
</dbReference>
<dbReference type="InterPro" id="IPR001173">
    <property type="entry name" value="Glyco_trans_2-like"/>
</dbReference>
<dbReference type="RefSeq" id="WP_216469871.1">
    <property type="nucleotide sequence ID" value="NZ_JAHLQI010000002.1"/>
</dbReference>
<evidence type="ECO:0000256" key="1">
    <source>
        <dbReference type="ARBA" id="ARBA00022676"/>
    </source>
</evidence>
<feature type="domain" description="Glycosyltransferase 2-like" evidence="3">
    <location>
        <begin position="12"/>
        <end position="130"/>
    </location>
</feature>
<keyword evidence="5" id="KW-1185">Reference proteome</keyword>
<name>A0ABS6ERW5_9FIRM</name>
<proteinExistence type="predicted"/>
<reference evidence="4 5" key="1">
    <citation type="submission" date="2021-06" db="EMBL/GenBank/DDBJ databases">
        <authorList>
            <person name="Sun Q."/>
            <person name="Li D."/>
        </authorList>
    </citation>
    <scope>NUCLEOTIDE SEQUENCE [LARGE SCALE GENOMIC DNA]</scope>
    <source>
        <strain evidence="4 5">MSJd-7</strain>
    </source>
</reference>
<organism evidence="4 5">
    <name type="scientific">Butyricicoccus intestinisimiae</name>
    <dbReference type="NCBI Taxonomy" id="2841509"/>
    <lineage>
        <taxon>Bacteria</taxon>
        <taxon>Bacillati</taxon>
        <taxon>Bacillota</taxon>
        <taxon>Clostridia</taxon>
        <taxon>Eubacteriales</taxon>
        <taxon>Butyricicoccaceae</taxon>
        <taxon>Butyricicoccus</taxon>
    </lineage>
</organism>